<name>A0ACB6QRP0_9PLEO</name>
<gene>
    <name evidence="1" type="ORF">BDR25DRAFT_394316</name>
</gene>
<dbReference type="EMBL" id="MU003512">
    <property type="protein sequence ID" value="KAF2469238.1"/>
    <property type="molecule type" value="Genomic_DNA"/>
</dbReference>
<keyword evidence="2" id="KW-1185">Reference proteome</keyword>
<accession>A0ACB6QRP0</accession>
<organism evidence="1 2">
    <name type="scientific">Lindgomyces ingoldianus</name>
    <dbReference type="NCBI Taxonomy" id="673940"/>
    <lineage>
        <taxon>Eukaryota</taxon>
        <taxon>Fungi</taxon>
        <taxon>Dikarya</taxon>
        <taxon>Ascomycota</taxon>
        <taxon>Pezizomycotina</taxon>
        <taxon>Dothideomycetes</taxon>
        <taxon>Pleosporomycetidae</taxon>
        <taxon>Pleosporales</taxon>
        <taxon>Lindgomycetaceae</taxon>
        <taxon>Lindgomyces</taxon>
    </lineage>
</organism>
<protein>
    <submittedName>
        <fullName evidence="1">Uncharacterized protein</fullName>
    </submittedName>
</protein>
<dbReference type="Proteomes" id="UP000799755">
    <property type="component" value="Unassembled WGS sequence"/>
</dbReference>
<reference evidence="1" key="1">
    <citation type="journal article" date="2020" name="Stud. Mycol.">
        <title>101 Dothideomycetes genomes: a test case for predicting lifestyles and emergence of pathogens.</title>
        <authorList>
            <person name="Haridas S."/>
            <person name="Albert R."/>
            <person name="Binder M."/>
            <person name="Bloem J."/>
            <person name="Labutti K."/>
            <person name="Salamov A."/>
            <person name="Andreopoulos B."/>
            <person name="Baker S."/>
            <person name="Barry K."/>
            <person name="Bills G."/>
            <person name="Bluhm B."/>
            <person name="Cannon C."/>
            <person name="Castanera R."/>
            <person name="Culley D."/>
            <person name="Daum C."/>
            <person name="Ezra D."/>
            <person name="Gonzalez J."/>
            <person name="Henrissat B."/>
            <person name="Kuo A."/>
            <person name="Liang C."/>
            <person name="Lipzen A."/>
            <person name="Lutzoni F."/>
            <person name="Magnuson J."/>
            <person name="Mondo S."/>
            <person name="Nolan M."/>
            <person name="Ohm R."/>
            <person name="Pangilinan J."/>
            <person name="Park H.-J."/>
            <person name="Ramirez L."/>
            <person name="Alfaro M."/>
            <person name="Sun H."/>
            <person name="Tritt A."/>
            <person name="Yoshinaga Y."/>
            <person name="Zwiers L.-H."/>
            <person name="Turgeon B."/>
            <person name="Goodwin S."/>
            <person name="Spatafora J."/>
            <person name="Crous P."/>
            <person name="Grigoriev I."/>
        </authorList>
    </citation>
    <scope>NUCLEOTIDE SEQUENCE</scope>
    <source>
        <strain evidence="1">ATCC 200398</strain>
    </source>
</reference>
<comment type="caution">
    <text evidence="1">The sequence shown here is derived from an EMBL/GenBank/DDBJ whole genome shotgun (WGS) entry which is preliminary data.</text>
</comment>
<evidence type="ECO:0000313" key="1">
    <source>
        <dbReference type="EMBL" id="KAF2469238.1"/>
    </source>
</evidence>
<evidence type="ECO:0000313" key="2">
    <source>
        <dbReference type="Proteomes" id="UP000799755"/>
    </source>
</evidence>
<proteinExistence type="predicted"/>
<sequence length="613" mass="68409">MADAIKKLKPSKLDAVVSWPMHRLQVLYPNPDEPSKPSNKFAFEYVSSDTNQSQALRQLLVNNRAYHAIMATLGKGFSDLDATVKGTHRGPRATQTSETNKPLHSFGSTTKLIPVKGQSLPLQQGAIITSFFCDQGDERRRSLRVLLKIVIQQVIDVSQNLAVYLLTDSKKGGKAATQELDIESLSKVPTLWDALQAMARDLPSGWLYIVVYGLERLSKESMAKFFELLKSLNSGDDASDDAPIKWLFLSRSGHPEIEKALRSKALEINIDDSENAAHLSDALRADISARINELGLPAPLDYFSKRQIHSRAEYNSIYVSLVIQELKNVQETGMTSTEIRALLESFPYGLTEMFEHIRKRLTRKVLQPGSGGIDYTKEILCYLILALRAPAMRELAIMADLPAEDRDDLERLKGYIRQCGAFVTLRGSELNENNAVQCVGFAAKEHLEKFAKNDLALDLADMQKRNHCASRAKEEEREEEEVRSEAGDQEVLPVDTDAPPQNEPLSPLPPPSEAPSGTTQDRDEPRDESSSLPPDRDQPPDENPVLSPKDALQYPIHYWIEHAKRAPEDVIEEFCTSHRQSTQYGESQGSQNSLGYQPYSTPNSSYGSGFKGQ</sequence>